<keyword evidence="3" id="KW-1185">Reference proteome</keyword>
<proteinExistence type="predicted"/>
<organism evidence="2 3">
    <name type="scientific">Liparis tanakae</name>
    <name type="common">Tanaka's snailfish</name>
    <dbReference type="NCBI Taxonomy" id="230148"/>
    <lineage>
        <taxon>Eukaryota</taxon>
        <taxon>Metazoa</taxon>
        <taxon>Chordata</taxon>
        <taxon>Craniata</taxon>
        <taxon>Vertebrata</taxon>
        <taxon>Euteleostomi</taxon>
        <taxon>Actinopterygii</taxon>
        <taxon>Neopterygii</taxon>
        <taxon>Teleostei</taxon>
        <taxon>Neoteleostei</taxon>
        <taxon>Acanthomorphata</taxon>
        <taxon>Eupercaria</taxon>
        <taxon>Perciformes</taxon>
        <taxon>Cottioidei</taxon>
        <taxon>Cottales</taxon>
        <taxon>Liparidae</taxon>
        <taxon>Liparis</taxon>
    </lineage>
</organism>
<evidence type="ECO:0000313" key="3">
    <source>
        <dbReference type="Proteomes" id="UP000314294"/>
    </source>
</evidence>
<dbReference type="EMBL" id="SRLO01000041">
    <property type="protein sequence ID" value="TNN82139.1"/>
    <property type="molecule type" value="Genomic_DNA"/>
</dbReference>
<protein>
    <submittedName>
        <fullName evidence="2">Uncharacterized protein</fullName>
    </submittedName>
</protein>
<feature type="compositionally biased region" description="Acidic residues" evidence="1">
    <location>
        <begin position="54"/>
        <end position="74"/>
    </location>
</feature>
<comment type="caution">
    <text evidence="2">The sequence shown here is derived from an EMBL/GenBank/DDBJ whole genome shotgun (WGS) entry which is preliminary data.</text>
</comment>
<feature type="region of interest" description="Disordered" evidence="1">
    <location>
        <begin position="54"/>
        <end position="94"/>
    </location>
</feature>
<reference evidence="2 3" key="1">
    <citation type="submission" date="2019-03" db="EMBL/GenBank/DDBJ databases">
        <title>First draft genome of Liparis tanakae, snailfish: a comprehensive survey of snailfish specific genes.</title>
        <authorList>
            <person name="Kim W."/>
            <person name="Song I."/>
            <person name="Jeong J.-H."/>
            <person name="Kim D."/>
            <person name="Kim S."/>
            <person name="Ryu S."/>
            <person name="Song J.Y."/>
            <person name="Lee S.K."/>
        </authorList>
    </citation>
    <scope>NUCLEOTIDE SEQUENCE [LARGE SCALE GENOMIC DNA]</scope>
    <source>
        <tissue evidence="2">Muscle</tissue>
    </source>
</reference>
<dbReference type="Proteomes" id="UP000314294">
    <property type="component" value="Unassembled WGS sequence"/>
</dbReference>
<accession>A0A4Z2IVW2</accession>
<name>A0A4Z2IVW2_9TELE</name>
<dbReference type="AlphaFoldDB" id="A0A4Z2IVW2"/>
<evidence type="ECO:0000256" key="1">
    <source>
        <dbReference type="SAM" id="MobiDB-lite"/>
    </source>
</evidence>
<evidence type="ECO:0000313" key="2">
    <source>
        <dbReference type="EMBL" id="TNN82139.1"/>
    </source>
</evidence>
<sequence>MVSDNISGHFDCEANSRLIFATCSLSSMSLSPWSPLIFLLVGLMGGGPVLWLEMEEEDDEDEDEEEEDEEEEDRDRDWSLGSPLKAASPEKKRREKIKEICLGFSGEWVCLENNTAQARCNYGRVECNIPTKIAVDG</sequence>
<gene>
    <name evidence="2" type="ORF">EYF80_007507</name>
</gene>